<feature type="domain" description="Polysaccharide pyruvyl transferase" evidence="1">
    <location>
        <begin position="81"/>
        <end position="331"/>
    </location>
</feature>
<dbReference type="STRING" id="515897.SAMN05421849_2583"/>
<gene>
    <name evidence="2" type="ORF">SAMN05421849_2583</name>
</gene>
<dbReference type="RefSeq" id="WP_083946389.1">
    <property type="nucleotide sequence ID" value="NZ_FTPS01000006.1"/>
</dbReference>
<reference evidence="2 3" key="1">
    <citation type="submission" date="2017-01" db="EMBL/GenBank/DDBJ databases">
        <authorList>
            <person name="Mah S.A."/>
            <person name="Swanson W.J."/>
            <person name="Moy G.W."/>
            <person name="Vacquier V.D."/>
        </authorList>
    </citation>
    <scope>NUCLEOTIDE SEQUENCE [LARGE SCALE GENOMIC DNA]</scope>
    <source>
        <strain evidence="2 3">DSM 21219</strain>
    </source>
</reference>
<evidence type="ECO:0000313" key="2">
    <source>
        <dbReference type="EMBL" id="SIT87134.1"/>
    </source>
</evidence>
<dbReference type="EMBL" id="FTPS01000006">
    <property type="protein sequence ID" value="SIT87134.1"/>
    <property type="molecule type" value="Genomic_DNA"/>
</dbReference>
<accession>A0A1R3X855</accession>
<evidence type="ECO:0000313" key="3">
    <source>
        <dbReference type="Proteomes" id="UP000192455"/>
    </source>
</evidence>
<dbReference type="Pfam" id="PF04230">
    <property type="entry name" value="PS_pyruv_trans"/>
    <property type="match status" value="1"/>
</dbReference>
<evidence type="ECO:0000259" key="1">
    <source>
        <dbReference type="Pfam" id="PF04230"/>
    </source>
</evidence>
<keyword evidence="2" id="KW-0808">Transferase</keyword>
<sequence>MRILFHGPGTSSYLPEISLPNTSGIQHGTTEKFLGLRDTHSLTSNRGNIIHAEAPSRIFSCKRRRSAFANLGTLHRIFGAQIGVRLSRNFDLLVLSAANFISEKKELVRLRDALNAIGDAVPIIVLGAGLQGEPELSRMHSSVQEILDIYNKRALVFGVRGLQTEAWLHHNGFTNACALGCPSMFVFPSSILSIGQEEVAEANEKANVMVAGYITVRGGRNYGRGVKLAKAIQGVRGSYVFQDEFFAYGDLVDERGSFNDATCTGNRDRLNALLSEATEVPLRFSNYYYFSESSAWRQAALMHDVYIGDRFHGGVAVLQAGRPGIFLSHDNRVAELTDFFNLPRMTTDELISEGVAGAIRTRLTPGSISRFKETYIERFANFKTTMAKHNIRVLPRL</sequence>
<dbReference type="AlphaFoldDB" id="A0A1R3X855"/>
<dbReference type="GO" id="GO:0016740">
    <property type="term" value="F:transferase activity"/>
    <property type="evidence" value="ECO:0007669"/>
    <property type="project" value="UniProtKB-KW"/>
</dbReference>
<organism evidence="2 3">
    <name type="scientific">Pontibaca methylaminivorans</name>
    <dbReference type="NCBI Taxonomy" id="515897"/>
    <lineage>
        <taxon>Bacteria</taxon>
        <taxon>Pseudomonadati</taxon>
        <taxon>Pseudomonadota</taxon>
        <taxon>Alphaproteobacteria</taxon>
        <taxon>Rhodobacterales</taxon>
        <taxon>Roseobacteraceae</taxon>
        <taxon>Pontibaca</taxon>
    </lineage>
</organism>
<dbReference type="OrthoDB" id="9767435at2"/>
<name>A0A1R3X855_9RHOB</name>
<proteinExistence type="predicted"/>
<dbReference type="Proteomes" id="UP000192455">
    <property type="component" value="Unassembled WGS sequence"/>
</dbReference>
<keyword evidence="3" id="KW-1185">Reference proteome</keyword>
<dbReference type="InterPro" id="IPR007345">
    <property type="entry name" value="Polysacch_pyruvyl_Trfase"/>
</dbReference>
<protein>
    <submittedName>
        <fullName evidence="2">Polysaccharide pyruvyl transferase</fullName>
    </submittedName>
</protein>